<reference evidence="2" key="1">
    <citation type="journal article" date="2021" name="PeerJ">
        <title>Extensive microbial diversity within the chicken gut microbiome revealed by metagenomics and culture.</title>
        <authorList>
            <person name="Gilroy R."/>
            <person name="Ravi A."/>
            <person name="Getino M."/>
            <person name="Pursley I."/>
            <person name="Horton D.L."/>
            <person name="Alikhan N.F."/>
            <person name="Baker D."/>
            <person name="Gharbi K."/>
            <person name="Hall N."/>
            <person name="Watson M."/>
            <person name="Adriaenssens E.M."/>
            <person name="Foster-Nyarko E."/>
            <person name="Jarju S."/>
            <person name="Secka A."/>
            <person name="Antonio M."/>
            <person name="Oren A."/>
            <person name="Chaudhuri R.R."/>
            <person name="La Ragione R."/>
            <person name="Hildebrand F."/>
            <person name="Pallen M.J."/>
        </authorList>
    </citation>
    <scope>NUCLEOTIDE SEQUENCE</scope>
    <source>
        <strain evidence="2">ChiGjej2B2-19336</strain>
    </source>
</reference>
<proteinExistence type="predicted"/>
<evidence type="ECO:0000256" key="1">
    <source>
        <dbReference type="SAM" id="Phobius"/>
    </source>
</evidence>
<keyword evidence="1" id="KW-1133">Transmembrane helix</keyword>
<dbReference type="EMBL" id="DYZA01000058">
    <property type="protein sequence ID" value="HJD96615.1"/>
    <property type="molecule type" value="Genomic_DNA"/>
</dbReference>
<evidence type="ECO:0000313" key="2">
    <source>
        <dbReference type="EMBL" id="HJD96615.1"/>
    </source>
</evidence>
<reference evidence="2" key="2">
    <citation type="submission" date="2021-09" db="EMBL/GenBank/DDBJ databases">
        <authorList>
            <person name="Gilroy R."/>
        </authorList>
    </citation>
    <scope>NUCLEOTIDE SEQUENCE</scope>
    <source>
        <strain evidence="2">ChiGjej2B2-19336</strain>
    </source>
</reference>
<comment type="caution">
    <text evidence="2">The sequence shown here is derived from an EMBL/GenBank/DDBJ whole genome shotgun (WGS) entry which is preliminary data.</text>
</comment>
<dbReference type="Proteomes" id="UP000698963">
    <property type="component" value="Unassembled WGS sequence"/>
</dbReference>
<name>A0A921AUJ3_9BACT</name>
<evidence type="ECO:0000313" key="3">
    <source>
        <dbReference type="Proteomes" id="UP000698963"/>
    </source>
</evidence>
<dbReference type="AlphaFoldDB" id="A0A921AUJ3"/>
<dbReference type="RefSeq" id="WP_304121053.1">
    <property type="nucleotide sequence ID" value="NZ_DYZA01000058.1"/>
</dbReference>
<organism evidence="2 3">
    <name type="scientific">Mailhella massiliensis</name>
    <dbReference type="NCBI Taxonomy" id="1903261"/>
    <lineage>
        <taxon>Bacteria</taxon>
        <taxon>Pseudomonadati</taxon>
        <taxon>Thermodesulfobacteriota</taxon>
        <taxon>Desulfovibrionia</taxon>
        <taxon>Desulfovibrionales</taxon>
        <taxon>Desulfovibrionaceae</taxon>
        <taxon>Mailhella</taxon>
    </lineage>
</organism>
<keyword evidence="1" id="KW-0812">Transmembrane</keyword>
<feature type="transmembrane region" description="Helical" evidence="1">
    <location>
        <begin position="13"/>
        <end position="34"/>
    </location>
</feature>
<protein>
    <submittedName>
        <fullName evidence="2">Uncharacterized protein</fullName>
    </submittedName>
</protein>
<accession>A0A921AUJ3</accession>
<gene>
    <name evidence="2" type="ORF">K8W16_03075</name>
</gene>
<sequence>MAQVLESLFTGKLSGVVIMVLVSAAVIFFLRVLYGPRGFFRDPKWDESNRRIRMQEAEERERRLKEWQDKGEEHDD</sequence>
<keyword evidence="1" id="KW-0472">Membrane</keyword>